<dbReference type="EMBL" id="CM000951">
    <property type="protein sequence ID" value="EDY55635.1"/>
    <property type="molecule type" value="Genomic_DNA"/>
</dbReference>
<accession>B5HS30</accession>
<gene>
    <name evidence="1" type="ORF">SSEG_02215</name>
</gene>
<proteinExistence type="predicted"/>
<name>B5HS30_STRX2</name>
<dbReference type="HOGENOM" id="CLU_2738459_0_0_11"/>
<keyword evidence="2" id="KW-1185">Reference proteome</keyword>
<dbReference type="Proteomes" id="UP000002785">
    <property type="component" value="Chromosome"/>
</dbReference>
<protein>
    <submittedName>
        <fullName evidence="1">Uncharacterized protein</fullName>
    </submittedName>
</protein>
<sequence>MVFPPLTALVCPGALLPVLLDFNVDPYLTYAGSPATLVWRRTVREGDTDGELGEVTGRLCTVPGARRPVRW</sequence>
<dbReference type="AlphaFoldDB" id="B5HS30"/>
<evidence type="ECO:0000313" key="1">
    <source>
        <dbReference type="EMBL" id="EDY55635.1"/>
    </source>
</evidence>
<organism evidence="1 2">
    <name type="scientific">Streptomyces sviceus (strain ATCC 29083 / DSM 924 / JCM 4929 / NBRC 13980 / NCIMB 11184 / NRRL 5439 / UC 5370)</name>
    <dbReference type="NCBI Taxonomy" id="463191"/>
    <lineage>
        <taxon>Bacteria</taxon>
        <taxon>Bacillati</taxon>
        <taxon>Actinomycetota</taxon>
        <taxon>Actinomycetes</taxon>
        <taxon>Kitasatosporales</taxon>
        <taxon>Streptomycetaceae</taxon>
        <taxon>Streptomyces</taxon>
    </lineage>
</organism>
<reference evidence="1" key="1">
    <citation type="submission" date="2009-10" db="EMBL/GenBank/DDBJ databases">
        <title>The genome sequence of Streptomyces sviceus strain ATCC 29083.</title>
        <authorList>
            <consortium name="The Broad Institute Genome Sequencing Platform"/>
            <consortium name="Broad Institute Microbial Sequencing Center"/>
            <person name="Fischbach M."/>
            <person name="Godfrey P."/>
            <person name="Ward D."/>
            <person name="Young S."/>
            <person name="Zeng Q."/>
            <person name="Koehrsen M."/>
            <person name="Alvarado L."/>
            <person name="Berlin A.M."/>
            <person name="Bochicchio J."/>
            <person name="Borenstein D."/>
            <person name="Chapman S.B."/>
            <person name="Chen Z."/>
            <person name="Engels R."/>
            <person name="Freedman E."/>
            <person name="Gellesch M."/>
            <person name="Goldberg J."/>
            <person name="Griggs A."/>
            <person name="Gujja S."/>
            <person name="Heilman E.R."/>
            <person name="Heiman D.I."/>
            <person name="Hepburn T.A."/>
            <person name="Howarth C."/>
            <person name="Jen D."/>
            <person name="Larson L."/>
            <person name="Lewis B."/>
            <person name="Mehta T."/>
            <person name="Park D."/>
            <person name="Pearson M."/>
            <person name="Richards J."/>
            <person name="Roberts A."/>
            <person name="Saif S."/>
            <person name="Shea T.D."/>
            <person name="Shenoy N."/>
            <person name="Sisk P."/>
            <person name="Stolte C."/>
            <person name="Sykes S.N."/>
            <person name="Thomson T."/>
            <person name="Walk T."/>
            <person name="White J."/>
            <person name="Yandava C."/>
            <person name="Straight P."/>
            <person name="Clardy J."/>
            <person name="Hung D."/>
            <person name="Kolter R."/>
            <person name="Mekalanos J."/>
            <person name="Walker S."/>
            <person name="Walsh C.T."/>
            <person name="Wieland-Brown L.C."/>
            <person name="Haas B."/>
            <person name="Nusbaum C."/>
            <person name="Birren B."/>
        </authorList>
    </citation>
    <scope>NUCLEOTIDE SEQUENCE [LARGE SCALE GENOMIC DNA]</scope>
    <source>
        <strain evidence="1">ATCC 29083</strain>
    </source>
</reference>
<evidence type="ECO:0000313" key="2">
    <source>
        <dbReference type="Proteomes" id="UP000002785"/>
    </source>
</evidence>